<evidence type="ECO:0000313" key="1">
    <source>
        <dbReference type="EMBL" id="ABC33493.1"/>
    </source>
</evidence>
<reference evidence="1 2" key="1">
    <citation type="journal article" date="2005" name="Nucleic Acids Res.">
        <title>Genomic blueprint of Hahella chejuensis, a marine microbe producing an algicidal agent.</title>
        <authorList>
            <person name="Jeong H."/>
            <person name="Yim J.H."/>
            <person name="Lee C."/>
            <person name="Choi S.-H."/>
            <person name="Park Y.K."/>
            <person name="Yoon S.H."/>
            <person name="Hur C.-G."/>
            <person name="Kang H.-Y."/>
            <person name="Kim D."/>
            <person name="Lee H.H."/>
            <person name="Park K.H."/>
            <person name="Park S.-H."/>
            <person name="Park H.-S."/>
            <person name="Lee H.K."/>
            <person name="Oh T.K."/>
            <person name="Kim J.F."/>
        </authorList>
    </citation>
    <scope>NUCLEOTIDE SEQUENCE [LARGE SCALE GENOMIC DNA]</scope>
    <source>
        <strain evidence="1 2">KCTC 2396</strain>
    </source>
</reference>
<protein>
    <submittedName>
        <fullName evidence="1">Uncharacterized protein</fullName>
    </submittedName>
</protein>
<sequence>MVNMTTKKTSPEFERQLFRMVREARCIGRSNGVFKVGPDFSTKRIENVLSRLGYSFASHRSEKEDGVYWELCLMVPEILEERIIPAHLRSM</sequence>
<dbReference type="Proteomes" id="UP000000238">
    <property type="component" value="Chromosome"/>
</dbReference>
<keyword evidence="2" id="KW-1185">Reference proteome</keyword>
<dbReference type="KEGG" id="hch:HCH_06875"/>
<accession>Q2S781</accession>
<gene>
    <name evidence="1" type="ordered locus">HCH_06875</name>
</gene>
<dbReference type="HOGENOM" id="CLU_2422849_0_0_6"/>
<name>Q2S781_HAHCH</name>
<dbReference type="EMBL" id="CP000155">
    <property type="protein sequence ID" value="ABC33493.1"/>
    <property type="molecule type" value="Genomic_DNA"/>
</dbReference>
<proteinExistence type="predicted"/>
<evidence type="ECO:0000313" key="2">
    <source>
        <dbReference type="Proteomes" id="UP000000238"/>
    </source>
</evidence>
<organism evidence="1 2">
    <name type="scientific">Hahella chejuensis (strain KCTC 2396)</name>
    <dbReference type="NCBI Taxonomy" id="349521"/>
    <lineage>
        <taxon>Bacteria</taxon>
        <taxon>Pseudomonadati</taxon>
        <taxon>Pseudomonadota</taxon>
        <taxon>Gammaproteobacteria</taxon>
        <taxon>Oceanospirillales</taxon>
        <taxon>Hahellaceae</taxon>
        <taxon>Hahella</taxon>
    </lineage>
</organism>
<dbReference type="AlphaFoldDB" id="Q2S781"/>